<dbReference type="InterPro" id="IPR007809">
    <property type="entry name" value="FlgN-like"/>
</dbReference>
<organism evidence="2 3">
    <name type="scientific">Nocardioides yefusunii</name>
    <dbReference type="NCBI Taxonomy" id="2500546"/>
    <lineage>
        <taxon>Bacteria</taxon>
        <taxon>Bacillati</taxon>
        <taxon>Actinomycetota</taxon>
        <taxon>Actinomycetes</taxon>
        <taxon>Propionibacteriales</taxon>
        <taxon>Nocardioidaceae</taxon>
        <taxon>Nocardioides</taxon>
    </lineage>
</organism>
<keyword evidence="2" id="KW-0282">Flagellum</keyword>
<dbReference type="EMBL" id="JBHSQI010000005">
    <property type="protein sequence ID" value="MFC6154140.1"/>
    <property type="molecule type" value="Genomic_DNA"/>
</dbReference>
<accession>A0ABW1R0K0</accession>
<keyword evidence="2" id="KW-0969">Cilium</keyword>
<keyword evidence="3" id="KW-1185">Reference proteome</keyword>
<evidence type="ECO:0000313" key="2">
    <source>
        <dbReference type="EMBL" id="MFC6154140.1"/>
    </source>
</evidence>
<evidence type="ECO:0000313" key="3">
    <source>
        <dbReference type="Proteomes" id="UP001596098"/>
    </source>
</evidence>
<gene>
    <name evidence="2" type="ORF">ACFPWU_10775</name>
</gene>
<dbReference type="Gene3D" id="1.20.58.300">
    <property type="entry name" value="FlgN-like"/>
    <property type="match status" value="1"/>
</dbReference>
<keyword evidence="2" id="KW-0966">Cell projection</keyword>
<proteinExistence type="predicted"/>
<dbReference type="RefSeq" id="WP_241647166.1">
    <property type="nucleotide sequence ID" value="NZ_JBHSQI010000005.1"/>
</dbReference>
<protein>
    <submittedName>
        <fullName evidence="2">Flagellar protein FlgN</fullName>
    </submittedName>
</protein>
<evidence type="ECO:0000256" key="1">
    <source>
        <dbReference type="ARBA" id="ARBA00022795"/>
    </source>
</evidence>
<dbReference type="Pfam" id="PF05130">
    <property type="entry name" value="FlgN"/>
    <property type="match status" value="1"/>
</dbReference>
<dbReference type="SUPFAM" id="SSF140566">
    <property type="entry name" value="FlgN-like"/>
    <property type="match status" value="1"/>
</dbReference>
<comment type="caution">
    <text evidence="2">The sequence shown here is derived from an EMBL/GenBank/DDBJ whole genome shotgun (WGS) entry which is preliminary data.</text>
</comment>
<name>A0ABW1R0K0_9ACTN</name>
<reference evidence="3" key="1">
    <citation type="journal article" date="2019" name="Int. J. Syst. Evol. Microbiol.">
        <title>The Global Catalogue of Microorganisms (GCM) 10K type strain sequencing project: providing services to taxonomists for standard genome sequencing and annotation.</title>
        <authorList>
            <consortium name="The Broad Institute Genomics Platform"/>
            <consortium name="The Broad Institute Genome Sequencing Center for Infectious Disease"/>
            <person name="Wu L."/>
            <person name="Ma J."/>
        </authorList>
    </citation>
    <scope>NUCLEOTIDE SEQUENCE [LARGE SCALE GENOMIC DNA]</scope>
    <source>
        <strain evidence="3">DFY28</strain>
    </source>
</reference>
<dbReference type="Proteomes" id="UP001596098">
    <property type="component" value="Unassembled WGS sequence"/>
</dbReference>
<dbReference type="InterPro" id="IPR036679">
    <property type="entry name" value="FlgN-like_sf"/>
</dbReference>
<sequence>MPPVEKLSQVLWRERELLDALLYKLEVEQLVMATGRTRWLLRAAQDVQRLIDVLKETEMLRAVVSDEVAASLGVPANPSLQALIDAAPEPWASILSDHRDAFLRITADLTATADANRELITAGIRSARETLLNLTEGTDGYSADGSAVTGLTRTPLLDQSL</sequence>
<keyword evidence="1" id="KW-1005">Bacterial flagellum biogenesis</keyword>